<keyword evidence="1" id="KW-1133">Transmembrane helix</keyword>
<dbReference type="AlphaFoldDB" id="A0ABD5NX08"/>
<organism evidence="2 3">
    <name type="scientific">Natribaculum luteum</name>
    <dbReference type="NCBI Taxonomy" id="1586232"/>
    <lineage>
        <taxon>Archaea</taxon>
        <taxon>Methanobacteriati</taxon>
        <taxon>Methanobacteriota</taxon>
        <taxon>Stenosarchaea group</taxon>
        <taxon>Halobacteria</taxon>
        <taxon>Halobacteriales</taxon>
        <taxon>Natrialbaceae</taxon>
        <taxon>Natribaculum</taxon>
    </lineage>
</organism>
<dbReference type="PANTHER" id="PTHR42241">
    <property type="entry name" value="HYPOTHETICAL MEMBRANE PROTEIN, CONSERVED, DUF998 FAMILY"/>
    <property type="match status" value="1"/>
</dbReference>
<dbReference type="GeneID" id="71854624"/>
<feature type="transmembrane region" description="Helical" evidence="1">
    <location>
        <begin position="86"/>
        <end position="105"/>
    </location>
</feature>
<keyword evidence="1" id="KW-0472">Membrane</keyword>
<dbReference type="InterPro" id="IPR009339">
    <property type="entry name" value="DUF998"/>
</dbReference>
<accession>A0ABD5NX08</accession>
<evidence type="ECO:0000313" key="2">
    <source>
        <dbReference type="EMBL" id="MFC4246593.1"/>
    </source>
</evidence>
<feature type="transmembrane region" description="Helical" evidence="1">
    <location>
        <begin position="146"/>
        <end position="167"/>
    </location>
</feature>
<name>A0ABD5NX08_9EURY</name>
<dbReference type="PANTHER" id="PTHR42241:SF2">
    <property type="entry name" value="HYPOTHETICAL MEMBRANE PROTEIN, CONSERVED, DUF998 FAMILY"/>
    <property type="match status" value="1"/>
</dbReference>
<reference evidence="2 3" key="1">
    <citation type="journal article" date="2014" name="Int. J. Syst. Evol. Microbiol.">
        <title>Complete genome sequence of Corynebacterium casei LMG S-19264T (=DSM 44701T), isolated from a smear-ripened cheese.</title>
        <authorList>
            <consortium name="US DOE Joint Genome Institute (JGI-PGF)"/>
            <person name="Walter F."/>
            <person name="Albersmeier A."/>
            <person name="Kalinowski J."/>
            <person name="Ruckert C."/>
        </authorList>
    </citation>
    <scope>NUCLEOTIDE SEQUENCE [LARGE SCALE GENOMIC DNA]</scope>
    <source>
        <strain evidence="2 3">IBRC-M 10912</strain>
    </source>
</reference>
<feature type="transmembrane region" description="Helical" evidence="1">
    <location>
        <begin position="117"/>
        <end position="134"/>
    </location>
</feature>
<feature type="transmembrane region" description="Helical" evidence="1">
    <location>
        <begin position="179"/>
        <end position="199"/>
    </location>
</feature>
<comment type="caution">
    <text evidence="2">The sequence shown here is derived from an EMBL/GenBank/DDBJ whole genome shotgun (WGS) entry which is preliminary data.</text>
</comment>
<protein>
    <submittedName>
        <fullName evidence="2">DUF998 domain-containing protein</fullName>
    </submittedName>
</protein>
<dbReference type="Pfam" id="PF06197">
    <property type="entry name" value="DUF998"/>
    <property type="match status" value="1"/>
</dbReference>
<dbReference type="Proteomes" id="UP001595821">
    <property type="component" value="Unassembled WGS sequence"/>
</dbReference>
<proteinExistence type="predicted"/>
<sequence length="211" mass="22527">MTDERLATRCGLLAPVVTLGAIVLATVLATPETFTWHARSLSDMGRVGTRTFWLFNGGLIVGGLLGVPFVWGLWSTARNGLERVGVALVGIALAGIVGVGVFFLGHTDYYLETGLHFVAAITFFGVAPIAQWLYGTGLLLAGDVRLGGLSFWLGNVHAAGWFGWLLYRDAVAADPWELFAVPEFVAAVAFGLWIALVTWSQLDGVSDSTGR</sequence>
<keyword evidence="1" id="KW-0812">Transmembrane</keyword>
<feature type="transmembrane region" description="Helical" evidence="1">
    <location>
        <begin position="53"/>
        <end position="74"/>
    </location>
</feature>
<evidence type="ECO:0000313" key="3">
    <source>
        <dbReference type="Proteomes" id="UP001595821"/>
    </source>
</evidence>
<dbReference type="EMBL" id="JBHSDJ010000013">
    <property type="protein sequence ID" value="MFC4246593.1"/>
    <property type="molecule type" value="Genomic_DNA"/>
</dbReference>
<dbReference type="RefSeq" id="WP_246966703.1">
    <property type="nucleotide sequence ID" value="NZ_CP095397.1"/>
</dbReference>
<evidence type="ECO:0000256" key="1">
    <source>
        <dbReference type="SAM" id="Phobius"/>
    </source>
</evidence>
<gene>
    <name evidence="2" type="ORF">ACFOZ7_06230</name>
</gene>